<dbReference type="AlphaFoldDB" id="V6JYM2"/>
<dbReference type="EMBL" id="AWQX01000269">
    <property type="protein sequence ID" value="EST24216.1"/>
    <property type="molecule type" value="Genomic_DNA"/>
</dbReference>
<proteinExistence type="predicted"/>
<reference evidence="1 2" key="1">
    <citation type="journal article" date="2014" name="Genome Announc.">
        <title>Draft Genome Sequence of Streptomyces roseochromogenes subsp. oscitans DS 12.976, Producer of the Aminocoumarin Antibiotic Clorobiocin.</title>
        <authorList>
            <person name="Ruckert C."/>
            <person name="Kalinowski J."/>
            <person name="Heide L."/>
            <person name="Apel A.K."/>
        </authorList>
    </citation>
    <scope>NUCLEOTIDE SEQUENCE [LARGE SCALE GENOMIC DNA]</scope>
    <source>
        <strain evidence="1 2">DS 12.976</strain>
    </source>
</reference>
<dbReference type="OrthoDB" id="5572373at2"/>
<protein>
    <recommendedName>
        <fullName evidence="3">Knr4/Smi1-like domain-containing protein</fullName>
    </recommendedName>
</protein>
<dbReference type="InterPro" id="IPR037883">
    <property type="entry name" value="Knr4/Smi1-like_sf"/>
</dbReference>
<accession>V6JYM2</accession>
<gene>
    <name evidence="1" type="ORF">M878_31540</name>
</gene>
<dbReference type="STRING" id="1352936.M878_31540"/>
<sequence length="192" mass="21554">MNQNMRKLMTLMPPHVGAGDVIDWRQAREVWGCDFPSDFRDFMSVYGSGVIEDRLAISRQNEGAPGDGPYGAWFVPSPDWLEDVSAPYPAWPAAGSLICWGEDSNQNVLCWSTRGSDPDKWPVVVWDSGGLDGEAFIEFDCGMAELLLRIFSEEQPYPFNEGFLGGVTRPRFVHRREEARLRGLGINPWPDA</sequence>
<dbReference type="HOGENOM" id="CLU_107171_0_0_11"/>
<keyword evidence="2" id="KW-1185">Reference proteome</keyword>
<dbReference type="SUPFAM" id="SSF160631">
    <property type="entry name" value="SMI1/KNR4-like"/>
    <property type="match status" value="1"/>
</dbReference>
<dbReference type="PATRIC" id="fig|1352936.5.peg.6565"/>
<dbReference type="Pfam" id="PF14568">
    <property type="entry name" value="SUKH_6"/>
    <property type="match status" value="1"/>
</dbReference>
<dbReference type="RefSeq" id="WP_023551005.1">
    <property type="nucleotide sequence ID" value="NZ_CM002285.1"/>
</dbReference>
<dbReference type="Proteomes" id="UP000017984">
    <property type="component" value="Chromosome"/>
</dbReference>
<organism evidence="1 2">
    <name type="scientific">Streptomyces roseochromogenus subsp. oscitans DS 12.976</name>
    <dbReference type="NCBI Taxonomy" id="1352936"/>
    <lineage>
        <taxon>Bacteria</taxon>
        <taxon>Bacillati</taxon>
        <taxon>Actinomycetota</taxon>
        <taxon>Actinomycetes</taxon>
        <taxon>Kitasatosporales</taxon>
        <taxon>Streptomycetaceae</taxon>
        <taxon>Streptomyces</taxon>
    </lineage>
</organism>
<dbReference type="Gene3D" id="3.40.1580.10">
    <property type="entry name" value="SMI1/KNR4-like"/>
    <property type="match status" value="1"/>
</dbReference>
<evidence type="ECO:0008006" key="3">
    <source>
        <dbReference type="Google" id="ProtNLM"/>
    </source>
</evidence>
<name>V6JYM2_STRRC</name>
<comment type="caution">
    <text evidence="1">The sequence shown here is derived from an EMBL/GenBank/DDBJ whole genome shotgun (WGS) entry which is preliminary data.</text>
</comment>
<evidence type="ECO:0000313" key="2">
    <source>
        <dbReference type="Proteomes" id="UP000017984"/>
    </source>
</evidence>
<evidence type="ECO:0000313" key="1">
    <source>
        <dbReference type="EMBL" id="EST24216.1"/>
    </source>
</evidence>